<feature type="region of interest" description="Disordered" evidence="1">
    <location>
        <begin position="1"/>
        <end position="44"/>
    </location>
</feature>
<dbReference type="InterPro" id="IPR002937">
    <property type="entry name" value="Amino_oxidase"/>
</dbReference>
<dbReference type="Gene3D" id="3.50.50.60">
    <property type="entry name" value="FAD/NAD(P)-binding domain"/>
    <property type="match status" value="1"/>
</dbReference>
<dbReference type="InterPro" id="IPR050464">
    <property type="entry name" value="Zeta_carotene_desat/Oxidored"/>
</dbReference>
<dbReference type="AlphaFoldDB" id="A0A941D8T4"/>
<feature type="compositionally biased region" description="Basic residues" evidence="1">
    <location>
        <begin position="1"/>
        <end position="12"/>
    </location>
</feature>
<reference evidence="3" key="1">
    <citation type="submission" date="2021-04" db="EMBL/GenBank/DDBJ databases">
        <title>Phycicoccus avicenniae sp. nov., a novel endophytic actinomycetes isolated from branch of Avicennia mariana.</title>
        <authorList>
            <person name="Tuo L."/>
        </authorList>
    </citation>
    <scope>NUCLEOTIDE SEQUENCE</scope>
    <source>
        <strain evidence="3">BSK3Z-2</strain>
    </source>
</reference>
<name>A0A941D8T4_9MICO</name>
<sequence length="556" mass="59594">MAGRRRPHRRRERPGVRPFSSRTFRPGLDPRAEYHPPPAPVGSPVAPGERHVAVVGGGIAGLTAALALAERGVRVTVLEREGRLGGRVRSWPVDLADGSSSHMSRGFHAFFRQYYNLRTVLRRTDPTLERLRPLEDYPLVRAGGGRDSFAGVPRTPPWNLAVFVARSPSFDAAGLAGVDVDAALGLLDVRFPETVEALDGVSAAEVLDRLRFPEQARHLALEVFARSFFADPREFSGGELLAMFHTYFLGSSEGLLFDVPRDDYDTTLWAPLGRYLAGLGVDVVTGREVGSVEPSGDGTGDGFVVRHSTAGGGDDAGLVVDGVVLALDPVGLRGVVGRSPGLGGDDAAGDAWRASVAGVRSAPRFAVWRLWLDGRVRPDRAPFLGTSGYGPLDNVSVMERFEDHATAWSGEHDGSVVELHAYAVPDDADEESLRASMLAALHEVYPETAALGVVHDEWLLEADCVLVGLEPHRSRPGVTTPDPWVVLAGDAVRTDLPVALMERAATTGWTAADALLTSWGLPGHGVWSVPTSSRMGRAPALARRGVRALRSATARR</sequence>
<evidence type="ECO:0000259" key="2">
    <source>
        <dbReference type="Pfam" id="PF01593"/>
    </source>
</evidence>
<dbReference type="SUPFAM" id="SSF51905">
    <property type="entry name" value="FAD/NAD(P)-binding domain"/>
    <property type="match status" value="1"/>
</dbReference>
<dbReference type="PANTHER" id="PTHR42923">
    <property type="entry name" value="PROTOPORPHYRINOGEN OXIDASE"/>
    <property type="match status" value="1"/>
</dbReference>
<evidence type="ECO:0000313" key="3">
    <source>
        <dbReference type="EMBL" id="MBR7743998.1"/>
    </source>
</evidence>
<dbReference type="PANTHER" id="PTHR42923:SF43">
    <property type="entry name" value="AMINE OXIDASE"/>
    <property type="match status" value="1"/>
</dbReference>
<organism evidence="3 4">
    <name type="scientific">Phycicoccus avicenniae</name>
    <dbReference type="NCBI Taxonomy" id="2828860"/>
    <lineage>
        <taxon>Bacteria</taxon>
        <taxon>Bacillati</taxon>
        <taxon>Actinomycetota</taxon>
        <taxon>Actinomycetes</taxon>
        <taxon>Micrococcales</taxon>
        <taxon>Intrasporangiaceae</taxon>
        <taxon>Phycicoccus</taxon>
    </lineage>
</organism>
<proteinExistence type="predicted"/>
<evidence type="ECO:0000313" key="4">
    <source>
        <dbReference type="Proteomes" id="UP000677016"/>
    </source>
</evidence>
<feature type="domain" description="Amine oxidase" evidence="2">
    <location>
        <begin position="59"/>
        <end position="516"/>
    </location>
</feature>
<protein>
    <submittedName>
        <fullName evidence="3">FAD-dependent oxidoreductase</fullName>
    </submittedName>
</protein>
<accession>A0A941D8T4</accession>
<evidence type="ECO:0000256" key="1">
    <source>
        <dbReference type="SAM" id="MobiDB-lite"/>
    </source>
</evidence>
<dbReference type="EMBL" id="JAGSNF010000017">
    <property type="protein sequence ID" value="MBR7743998.1"/>
    <property type="molecule type" value="Genomic_DNA"/>
</dbReference>
<dbReference type="InterPro" id="IPR036188">
    <property type="entry name" value="FAD/NAD-bd_sf"/>
</dbReference>
<keyword evidence="4" id="KW-1185">Reference proteome</keyword>
<dbReference type="GO" id="GO:0016491">
    <property type="term" value="F:oxidoreductase activity"/>
    <property type="evidence" value="ECO:0007669"/>
    <property type="project" value="InterPro"/>
</dbReference>
<dbReference type="Pfam" id="PF01593">
    <property type="entry name" value="Amino_oxidase"/>
    <property type="match status" value="1"/>
</dbReference>
<comment type="caution">
    <text evidence="3">The sequence shown here is derived from an EMBL/GenBank/DDBJ whole genome shotgun (WGS) entry which is preliminary data.</text>
</comment>
<gene>
    <name evidence="3" type="ORF">KC207_11925</name>
</gene>
<dbReference type="Proteomes" id="UP000677016">
    <property type="component" value="Unassembled WGS sequence"/>
</dbReference>